<feature type="region of interest" description="Disordered" evidence="1">
    <location>
        <begin position="60"/>
        <end position="81"/>
    </location>
</feature>
<name>A0AA88DQD2_FICCA</name>
<evidence type="ECO:0000256" key="1">
    <source>
        <dbReference type="SAM" id="MobiDB-lite"/>
    </source>
</evidence>
<gene>
    <name evidence="2" type="ORF">TIFTF001_028647</name>
</gene>
<protein>
    <submittedName>
        <fullName evidence="2">Uncharacterized protein</fullName>
    </submittedName>
</protein>
<keyword evidence="3" id="KW-1185">Reference proteome</keyword>
<dbReference type="AlphaFoldDB" id="A0AA88DQD2"/>
<evidence type="ECO:0000313" key="2">
    <source>
        <dbReference type="EMBL" id="GMN59563.1"/>
    </source>
</evidence>
<proteinExistence type="predicted"/>
<accession>A0AA88DQD2</accession>
<comment type="caution">
    <text evidence="2">The sequence shown here is derived from an EMBL/GenBank/DDBJ whole genome shotgun (WGS) entry which is preliminary data.</text>
</comment>
<organism evidence="2 3">
    <name type="scientific">Ficus carica</name>
    <name type="common">Common fig</name>
    <dbReference type="NCBI Taxonomy" id="3494"/>
    <lineage>
        <taxon>Eukaryota</taxon>
        <taxon>Viridiplantae</taxon>
        <taxon>Streptophyta</taxon>
        <taxon>Embryophyta</taxon>
        <taxon>Tracheophyta</taxon>
        <taxon>Spermatophyta</taxon>
        <taxon>Magnoliopsida</taxon>
        <taxon>eudicotyledons</taxon>
        <taxon>Gunneridae</taxon>
        <taxon>Pentapetalae</taxon>
        <taxon>rosids</taxon>
        <taxon>fabids</taxon>
        <taxon>Rosales</taxon>
        <taxon>Moraceae</taxon>
        <taxon>Ficeae</taxon>
        <taxon>Ficus</taxon>
    </lineage>
</organism>
<evidence type="ECO:0000313" key="3">
    <source>
        <dbReference type="Proteomes" id="UP001187192"/>
    </source>
</evidence>
<reference evidence="2" key="1">
    <citation type="submission" date="2023-07" db="EMBL/GenBank/DDBJ databases">
        <title>draft genome sequence of fig (Ficus carica).</title>
        <authorList>
            <person name="Takahashi T."/>
            <person name="Nishimura K."/>
        </authorList>
    </citation>
    <scope>NUCLEOTIDE SEQUENCE</scope>
</reference>
<dbReference type="Proteomes" id="UP001187192">
    <property type="component" value="Unassembled WGS sequence"/>
</dbReference>
<dbReference type="EMBL" id="BTGU01000088">
    <property type="protein sequence ID" value="GMN59563.1"/>
    <property type="molecule type" value="Genomic_DNA"/>
</dbReference>
<sequence>MCCGRYDAIRVIDVGEDSRRLKMVMTGNVRHGPKLHDDGSLETTVETVQRMARNKQCSAGAYGERQVASSNSAQLGSRPRGELGLDFGSGALRKVGNTSDLGASVVDPMVQMDRGCMGKVSASGGSWC</sequence>